<dbReference type="AlphaFoldDB" id="A0A9X2HDI6"/>
<accession>A0A9X2HDI6</accession>
<gene>
    <name evidence="1" type="ORF">M9978_00225</name>
</gene>
<protein>
    <submittedName>
        <fullName evidence="1">Uncharacterized protein</fullName>
    </submittedName>
</protein>
<evidence type="ECO:0000313" key="1">
    <source>
        <dbReference type="EMBL" id="MCP3728843.1"/>
    </source>
</evidence>
<evidence type="ECO:0000313" key="2">
    <source>
        <dbReference type="Proteomes" id="UP001139451"/>
    </source>
</evidence>
<reference evidence="1" key="1">
    <citation type="submission" date="2022-05" db="EMBL/GenBank/DDBJ databases">
        <title>Sphingomonas sp. strain MG17 Genome sequencing and assembly.</title>
        <authorList>
            <person name="Kim I."/>
        </authorList>
    </citation>
    <scope>NUCLEOTIDE SEQUENCE</scope>
    <source>
        <strain evidence="1">MG17</strain>
    </source>
</reference>
<dbReference type="Proteomes" id="UP001139451">
    <property type="component" value="Unassembled WGS sequence"/>
</dbReference>
<keyword evidence="2" id="KW-1185">Reference proteome</keyword>
<name>A0A9X2HDI6_9SPHN</name>
<dbReference type="EMBL" id="JAMLDX010000001">
    <property type="protein sequence ID" value="MCP3728843.1"/>
    <property type="molecule type" value="Genomic_DNA"/>
</dbReference>
<organism evidence="1 2">
    <name type="scientific">Sphingomonas tagetis</name>
    <dbReference type="NCBI Taxonomy" id="2949092"/>
    <lineage>
        <taxon>Bacteria</taxon>
        <taxon>Pseudomonadati</taxon>
        <taxon>Pseudomonadota</taxon>
        <taxon>Alphaproteobacteria</taxon>
        <taxon>Sphingomonadales</taxon>
        <taxon>Sphingomonadaceae</taxon>
        <taxon>Sphingomonas</taxon>
    </lineage>
</organism>
<proteinExistence type="predicted"/>
<dbReference type="RefSeq" id="WP_254290780.1">
    <property type="nucleotide sequence ID" value="NZ_JAMLDX010000001.1"/>
</dbReference>
<comment type="caution">
    <text evidence="1">The sequence shown here is derived from an EMBL/GenBank/DDBJ whole genome shotgun (WGS) entry which is preliminary data.</text>
</comment>
<sequence length="52" mass="5557">MKSFAVMICILVAGDLALFSGAYTQQAWHSTRGQLKSIQVLADDATGSLVRS</sequence>